<keyword evidence="12 14" id="KW-0449">Lipoprotein</keyword>
<evidence type="ECO:0000313" key="14">
    <source>
        <dbReference type="EMBL" id="XCJ77971.1"/>
    </source>
</evidence>
<evidence type="ECO:0000256" key="8">
    <source>
        <dbReference type="ARBA" id="ARBA00023136"/>
    </source>
</evidence>
<proteinExistence type="inferred from homology"/>
<dbReference type="Gene3D" id="2.50.20.10">
    <property type="entry name" value="Lipoprotein localisation LolA/LolB/LppX"/>
    <property type="match status" value="1"/>
</dbReference>
<evidence type="ECO:0000256" key="1">
    <source>
        <dbReference type="ARBA" id="ARBA00004459"/>
    </source>
</evidence>
<protein>
    <recommendedName>
        <fullName evidence="4 13">Outer-membrane lipoprotein LolB</fullName>
    </recommendedName>
</protein>
<evidence type="ECO:0000256" key="4">
    <source>
        <dbReference type="ARBA" id="ARBA00016202"/>
    </source>
</evidence>
<dbReference type="SUPFAM" id="SSF89392">
    <property type="entry name" value="Prokaryotic lipoproteins and lipoprotein localization factors"/>
    <property type="match status" value="1"/>
</dbReference>
<keyword evidence="5 13" id="KW-0813">Transport</keyword>
<gene>
    <name evidence="13 14" type="primary">lolB</name>
    <name evidence="14" type="ORF">ABV408_10980</name>
</gene>
<keyword evidence="7 13" id="KW-0653">Protein transport</keyword>
<evidence type="ECO:0000256" key="10">
    <source>
        <dbReference type="ARBA" id="ARBA00023186"/>
    </source>
</evidence>
<dbReference type="InterPro" id="IPR029046">
    <property type="entry name" value="LolA/LolB/LppX"/>
</dbReference>
<dbReference type="Pfam" id="PF03550">
    <property type="entry name" value="LolB"/>
    <property type="match status" value="1"/>
</dbReference>
<reference evidence="14" key="1">
    <citation type="submission" date="2024-06" db="EMBL/GenBank/DDBJ databases">
        <title>Complete genome of Salinicola endophyticus HNIBRBA4755.</title>
        <authorList>
            <person name="Shin S.Y."/>
            <person name="Kang H."/>
            <person name="Song J."/>
        </authorList>
    </citation>
    <scope>NUCLEOTIDE SEQUENCE</scope>
    <source>
        <strain evidence="14">HNIBRBA4755</strain>
    </source>
</reference>
<dbReference type="EMBL" id="CP159578">
    <property type="protein sequence ID" value="XCJ77971.1"/>
    <property type="molecule type" value="Genomic_DNA"/>
</dbReference>
<dbReference type="GO" id="GO:0044874">
    <property type="term" value="P:lipoprotein localization to outer membrane"/>
    <property type="evidence" value="ECO:0007669"/>
    <property type="project" value="UniProtKB-UniRule"/>
</dbReference>
<evidence type="ECO:0000256" key="12">
    <source>
        <dbReference type="ARBA" id="ARBA00023288"/>
    </source>
</evidence>
<comment type="function">
    <text evidence="13">Plays a critical role in the incorporation of lipoproteins in the outer membrane after they are released by the LolA protein.</text>
</comment>
<keyword evidence="6" id="KW-0732">Signal</keyword>
<evidence type="ECO:0000256" key="7">
    <source>
        <dbReference type="ARBA" id="ARBA00022927"/>
    </source>
</evidence>
<evidence type="ECO:0000256" key="11">
    <source>
        <dbReference type="ARBA" id="ARBA00023237"/>
    </source>
</evidence>
<comment type="similarity">
    <text evidence="2 13">Belongs to the LolB family.</text>
</comment>
<dbReference type="InterPro" id="IPR004565">
    <property type="entry name" value="OM_lipoprot_LolB"/>
</dbReference>
<dbReference type="CDD" id="cd16326">
    <property type="entry name" value="LolB"/>
    <property type="match status" value="1"/>
</dbReference>
<keyword evidence="9" id="KW-0564">Palmitate</keyword>
<evidence type="ECO:0000256" key="6">
    <source>
        <dbReference type="ARBA" id="ARBA00022729"/>
    </source>
</evidence>
<dbReference type="HAMAP" id="MF_00233">
    <property type="entry name" value="LolB"/>
    <property type="match status" value="1"/>
</dbReference>
<dbReference type="GO" id="GO:0015031">
    <property type="term" value="P:protein transport"/>
    <property type="evidence" value="ECO:0007669"/>
    <property type="project" value="UniProtKB-KW"/>
</dbReference>
<name>A0AB74U0N8_9GAMM</name>
<organism evidence="14">
    <name type="scientific">Salinicola endophyticus</name>
    <dbReference type="NCBI Taxonomy" id="1949083"/>
    <lineage>
        <taxon>Bacteria</taxon>
        <taxon>Pseudomonadati</taxon>
        <taxon>Pseudomonadota</taxon>
        <taxon>Gammaproteobacteria</taxon>
        <taxon>Oceanospirillales</taxon>
        <taxon>Halomonadaceae</taxon>
        <taxon>Salinicola</taxon>
    </lineage>
</organism>
<dbReference type="AlphaFoldDB" id="A0AB74U0N8"/>
<evidence type="ECO:0000256" key="9">
    <source>
        <dbReference type="ARBA" id="ARBA00023139"/>
    </source>
</evidence>
<keyword evidence="8 13" id="KW-0472">Membrane</keyword>
<evidence type="ECO:0000256" key="5">
    <source>
        <dbReference type="ARBA" id="ARBA00022448"/>
    </source>
</evidence>
<evidence type="ECO:0000256" key="3">
    <source>
        <dbReference type="ARBA" id="ARBA00011245"/>
    </source>
</evidence>
<evidence type="ECO:0000256" key="2">
    <source>
        <dbReference type="ARBA" id="ARBA00009696"/>
    </source>
</evidence>
<dbReference type="NCBIfam" id="TIGR00548">
    <property type="entry name" value="lolB"/>
    <property type="match status" value="1"/>
</dbReference>
<evidence type="ECO:0000256" key="13">
    <source>
        <dbReference type="HAMAP-Rule" id="MF_00233"/>
    </source>
</evidence>
<keyword evidence="11 13" id="KW-0998">Cell outer membrane</keyword>
<keyword evidence="10 13" id="KW-0143">Chaperone</keyword>
<sequence>MTPAYPTPDRASTSRAAPLSLSTFVSRHWRLLGAATLSLWLAGCAGQTTAPSAPRQADDWQRQQSRLEALDTWTVAGKVGLRTPRDSTSANLDWTQTPQHYRMLISGPFGTGRSVLEGHAGAVELTTGDGTFHASSPEALMQQQLGWSLPISALDYWVRGLPAPGAAHDETRDDLGFPAQLRQAGWTIAYRDWTYAGGLWLPRRLVMTYDDIRALLVVNEWQPGQADTTP</sequence>
<dbReference type="GO" id="GO:0009279">
    <property type="term" value="C:cell outer membrane"/>
    <property type="evidence" value="ECO:0007669"/>
    <property type="project" value="UniProtKB-SubCell"/>
</dbReference>
<comment type="subunit">
    <text evidence="3 13">Monomer.</text>
</comment>
<dbReference type="RefSeq" id="WP_353978996.1">
    <property type="nucleotide sequence ID" value="NZ_CP159578.1"/>
</dbReference>
<comment type="subcellular location">
    <subcellularLocation>
        <location evidence="1">Cell outer membrane</location>
        <topology evidence="1">Lipid-anchor</topology>
    </subcellularLocation>
</comment>
<accession>A0AB74U0N8</accession>